<feature type="transmembrane region" description="Helical" evidence="13">
    <location>
        <begin position="6"/>
        <end position="23"/>
    </location>
</feature>
<evidence type="ECO:0000313" key="17">
    <source>
        <dbReference type="Proteomes" id="UP000177583"/>
    </source>
</evidence>
<dbReference type="Gene3D" id="2.70.98.90">
    <property type="match status" value="1"/>
</dbReference>
<dbReference type="EMBL" id="MFNF01000050">
    <property type="protein sequence ID" value="OGH00054.1"/>
    <property type="molecule type" value="Genomic_DNA"/>
</dbReference>
<evidence type="ECO:0000259" key="15">
    <source>
        <dbReference type="Pfam" id="PF14849"/>
    </source>
</evidence>
<comment type="similarity">
    <text evidence="2 13">Belongs to the OXA1/ALB3/YidC family. Type 1 subfamily.</text>
</comment>
<dbReference type="Pfam" id="PF14849">
    <property type="entry name" value="YidC_periplas"/>
    <property type="match status" value="1"/>
</dbReference>
<evidence type="ECO:0000256" key="13">
    <source>
        <dbReference type="HAMAP-Rule" id="MF_01810"/>
    </source>
</evidence>
<evidence type="ECO:0000256" key="1">
    <source>
        <dbReference type="ARBA" id="ARBA00004429"/>
    </source>
</evidence>
<dbReference type="GO" id="GO:0015031">
    <property type="term" value="P:protein transport"/>
    <property type="evidence" value="ECO:0007669"/>
    <property type="project" value="UniProtKB-KW"/>
</dbReference>
<protein>
    <recommendedName>
        <fullName evidence="3 13">Membrane protein insertase YidC</fullName>
    </recommendedName>
    <alternativeName>
        <fullName evidence="12 13">Foldase YidC</fullName>
    </alternativeName>
    <alternativeName>
        <fullName evidence="11 13">Membrane integrase YidC</fullName>
    </alternativeName>
    <alternativeName>
        <fullName evidence="13">Membrane protein YidC</fullName>
    </alternativeName>
</protein>
<evidence type="ECO:0000313" key="16">
    <source>
        <dbReference type="EMBL" id="OGH00054.1"/>
    </source>
</evidence>
<dbReference type="NCBIfam" id="TIGR03592">
    <property type="entry name" value="yidC_oxa1_cterm"/>
    <property type="match status" value="1"/>
</dbReference>
<evidence type="ECO:0000256" key="4">
    <source>
        <dbReference type="ARBA" id="ARBA00022448"/>
    </source>
</evidence>
<evidence type="ECO:0000256" key="9">
    <source>
        <dbReference type="ARBA" id="ARBA00023136"/>
    </source>
</evidence>
<evidence type="ECO:0000256" key="7">
    <source>
        <dbReference type="ARBA" id="ARBA00022927"/>
    </source>
</evidence>
<keyword evidence="5 13" id="KW-1003">Cell membrane</keyword>
<keyword evidence="4 13" id="KW-0813">Transport</keyword>
<feature type="transmembrane region" description="Helical" evidence="13">
    <location>
        <begin position="380"/>
        <end position="400"/>
    </location>
</feature>
<feature type="domain" description="Membrane insertase YidC N-terminal" evidence="15">
    <location>
        <begin position="81"/>
        <end position="367"/>
    </location>
</feature>
<evidence type="ECO:0000256" key="6">
    <source>
        <dbReference type="ARBA" id="ARBA00022692"/>
    </source>
</evidence>
<evidence type="ECO:0000259" key="14">
    <source>
        <dbReference type="Pfam" id="PF02096"/>
    </source>
</evidence>
<feature type="domain" description="Membrane insertase YidC/Oxa/ALB C-terminal" evidence="14">
    <location>
        <begin position="380"/>
        <end position="559"/>
    </location>
</feature>
<dbReference type="PRINTS" id="PR00701">
    <property type="entry name" value="60KDINNERMP"/>
</dbReference>
<evidence type="ECO:0000256" key="8">
    <source>
        <dbReference type="ARBA" id="ARBA00022989"/>
    </source>
</evidence>
<evidence type="ECO:0000256" key="5">
    <source>
        <dbReference type="ARBA" id="ARBA00022475"/>
    </source>
</evidence>
<dbReference type="GO" id="GO:0032977">
    <property type="term" value="F:membrane insertase activity"/>
    <property type="evidence" value="ECO:0007669"/>
    <property type="project" value="InterPro"/>
</dbReference>
<dbReference type="InterPro" id="IPR028055">
    <property type="entry name" value="YidC/Oxa/ALB_C"/>
</dbReference>
<dbReference type="CDD" id="cd20070">
    <property type="entry name" value="5TM_YidC_Alb3"/>
    <property type="match status" value="1"/>
</dbReference>
<dbReference type="AlphaFoldDB" id="A0A1F6GPN6"/>
<dbReference type="Proteomes" id="UP000177583">
    <property type="component" value="Unassembled WGS sequence"/>
</dbReference>
<dbReference type="PANTHER" id="PTHR12428:SF65">
    <property type="entry name" value="CYTOCHROME C OXIDASE ASSEMBLY PROTEIN COX18, MITOCHONDRIAL"/>
    <property type="match status" value="1"/>
</dbReference>
<dbReference type="InterPro" id="IPR038221">
    <property type="entry name" value="YidC_periplasmic_sf"/>
</dbReference>
<keyword evidence="7 13" id="KW-0653">Protein transport</keyword>
<feature type="transmembrane region" description="Helical" evidence="13">
    <location>
        <begin position="445"/>
        <end position="466"/>
    </location>
</feature>
<dbReference type="PANTHER" id="PTHR12428">
    <property type="entry name" value="OXA1"/>
    <property type="match status" value="1"/>
</dbReference>
<keyword evidence="6 13" id="KW-0812">Transmembrane</keyword>
<evidence type="ECO:0000256" key="3">
    <source>
        <dbReference type="ARBA" id="ARBA00015325"/>
    </source>
</evidence>
<comment type="subcellular location">
    <subcellularLocation>
        <location evidence="1">Cell inner membrane</location>
        <topology evidence="1">Multi-pass membrane protein</topology>
    </subcellularLocation>
    <subcellularLocation>
        <location evidence="13">Cell membrane</location>
        <topology evidence="13">Multi-pass membrane protein</topology>
    </subcellularLocation>
</comment>
<accession>A0A1F6GPN6</accession>
<feature type="transmembrane region" description="Helical" evidence="13">
    <location>
        <begin position="523"/>
        <end position="545"/>
    </location>
</feature>
<comment type="subunit">
    <text evidence="13">Interacts with the Sec translocase complex via SecD. Specifically interacts with transmembrane segments of nascent integral membrane proteins during membrane integration.</text>
</comment>
<sequence>MDRNILLAFLLSTLVLVGYYQFFPPQETPKKAAGTATTLSAPATGAEAAGETASVTPSATLEAAGPADSAAPAPLAVAKDVVVEAPHYQAVIDTNGGTLKAFYLKDYLYAGPDPKPSNNWIYHLIGYKEKTAYDPQRWVNMVGHNQPQWQVLPLKEQNPAQFYGTSSERLEVQGEATELVLAANLQNGLRITKTLTFHPEDYLITLQVALENPTDNPIRVKPSFNMGAGNEIVEPDQFNHPQRGAAIVDGSFKTYSDSDFETPVELQKLRWAGVMDTYFISALKPQGEENFSLTLEGVEALAHGNKILVPTMLYQEPEFELRSGQRYKKTFDLYLGPKVQREMEKYDQRLPASLDLGWFDFLAYPMLAVLRWLFSLAHNWGVAIILLTLVVRALLFPLAFKGMLSMRRMAKLNPRMKYLRDKYKNDKDRLNREVMELYKKNKVNPIGGCLPLLMQVPVFIALYSALMPAIELRHQGFALWLTDLSATDYTLILPFLMGASMFLQQHITPQPAMDPVQAKVMKFMPLVLVFFFLDMPSGLVLYWVVSNILTLFQQLFFNKIKEAEIEH</sequence>
<name>A0A1F6GPN6_9PROT</name>
<dbReference type="Pfam" id="PF02096">
    <property type="entry name" value="60KD_IMP"/>
    <property type="match status" value="1"/>
</dbReference>
<evidence type="ECO:0000256" key="10">
    <source>
        <dbReference type="ARBA" id="ARBA00023186"/>
    </source>
</evidence>
<dbReference type="CDD" id="cd19961">
    <property type="entry name" value="EcYidC-like_peri"/>
    <property type="match status" value="1"/>
</dbReference>
<dbReference type="GO" id="GO:0051205">
    <property type="term" value="P:protein insertion into membrane"/>
    <property type="evidence" value="ECO:0007669"/>
    <property type="project" value="TreeGrafter"/>
</dbReference>
<feature type="transmembrane region" description="Helical" evidence="13">
    <location>
        <begin position="486"/>
        <end position="503"/>
    </location>
</feature>
<gene>
    <name evidence="13" type="primary">yidC</name>
    <name evidence="16" type="ORF">A2557_04195</name>
</gene>
<dbReference type="InterPro" id="IPR047196">
    <property type="entry name" value="YidC_ALB_C"/>
</dbReference>
<dbReference type="InterPro" id="IPR001708">
    <property type="entry name" value="YidC/ALB3/OXA1/COX18"/>
</dbReference>
<keyword evidence="8 13" id="KW-1133">Transmembrane helix</keyword>
<evidence type="ECO:0000256" key="2">
    <source>
        <dbReference type="ARBA" id="ARBA00010527"/>
    </source>
</evidence>
<dbReference type="InterPro" id="IPR019998">
    <property type="entry name" value="Membr_insert_YidC"/>
</dbReference>
<keyword evidence="10 13" id="KW-0143">Chaperone</keyword>
<reference evidence="16 17" key="1">
    <citation type="journal article" date="2016" name="Nat. Commun.">
        <title>Thousands of microbial genomes shed light on interconnected biogeochemical processes in an aquifer system.</title>
        <authorList>
            <person name="Anantharaman K."/>
            <person name="Brown C.T."/>
            <person name="Hug L.A."/>
            <person name="Sharon I."/>
            <person name="Castelle C.J."/>
            <person name="Probst A.J."/>
            <person name="Thomas B.C."/>
            <person name="Singh A."/>
            <person name="Wilkins M.J."/>
            <person name="Karaoz U."/>
            <person name="Brodie E.L."/>
            <person name="Williams K.H."/>
            <person name="Hubbard S.S."/>
            <person name="Banfield J.F."/>
        </authorList>
    </citation>
    <scope>NUCLEOTIDE SEQUENCE [LARGE SCALE GENOMIC DNA]</scope>
</reference>
<comment type="caution">
    <text evidence="16">The sequence shown here is derived from an EMBL/GenBank/DDBJ whole genome shotgun (WGS) entry which is preliminary data.</text>
</comment>
<dbReference type="HAMAP" id="MF_01810">
    <property type="entry name" value="YidC_type1"/>
    <property type="match status" value="1"/>
</dbReference>
<keyword evidence="9 13" id="KW-0472">Membrane</keyword>
<dbReference type="PRINTS" id="PR01900">
    <property type="entry name" value="YIDCPROTEIN"/>
</dbReference>
<organism evidence="16 17">
    <name type="scientific">Candidatus Lambdaproteobacteria bacterium RIFOXYD2_FULL_56_26</name>
    <dbReference type="NCBI Taxonomy" id="1817773"/>
    <lineage>
        <taxon>Bacteria</taxon>
        <taxon>Pseudomonadati</taxon>
        <taxon>Pseudomonadota</taxon>
        <taxon>Candidatus Lambdaproteobacteria</taxon>
    </lineage>
</organism>
<dbReference type="GO" id="GO:0005886">
    <property type="term" value="C:plasma membrane"/>
    <property type="evidence" value="ECO:0007669"/>
    <property type="project" value="UniProtKB-SubCell"/>
</dbReference>
<dbReference type="NCBIfam" id="TIGR03593">
    <property type="entry name" value="yidC_nterm"/>
    <property type="match status" value="1"/>
</dbReference>
<comment type="function">
    <text evidence="13">Required for the insertion and/or proper folding and/or complex formation of integral membrane proteins into the membrane. Involved in integration of membrane proteins that insert both dependently and independently of the Sec translocase complex, as well as at least some lipoproteins. Aids folding of multispanning membrane proteins.</text>
</comment>
<evidence type="ECO:0000256" key="12">
    <source>
        <dbReference type="ARBA" id="ARBA00033342"/>
    </source>
</evidence>
<dbReference type="InterPro" id="IPR028053">
    <property type="entry name" value="Membr_insert_YidC_N"/>
</dbReference>
<evidence type="ECO:0000256" key="11">
    <source>
        <dbReference type="ARBA" id="ARBA00033245"/>
    </source>
</evidence>
<proteinExistence type="inferred from homology"/>